<proteinExistence type="predicted"/>
<protein>
    <submittedName>
        <fullName evidence="1">Uncharacterized protein</fullName>
    </submittedName>
</protein>
<name>A0A9W7GW92_HIBTR</name>
<dbReference type="EMBL" id="BSYR01000003">
    <property type="protein sequence ID" value="GMI65216.1"/>
    <property type="molecule type" value="Genomic_DNA"/>
</dbReference>
<evidence type="ECO:0000313" key="2">
    <source>
        <dbReference type="Proteomes" id="UP001165190"/>
    </source>
</evidence>
<sequence>MSTIGLETSDCLSTPILEEFEVNLDDANKMNEDEIDLENAEVHVPQTNATNNSEEWDIKNKVFTISVDNASANDSCIQIIKDTFSLTKKLICGGDWCRSLYGLKRKNKKIDEDQSKEIILPIL</sequence>
<evidence type="ECO:0000313" key="1">
    <source>
        <dbReference type="EMBL" id="GMI65216.1"/>
    </source>
</evidence>
<comment type="caution">
    <text evidence="1">The sequence shown here is derived from an EMBL/GenBank/DDBJ whole genome shotgun (WGS) entry which is preliminary data.</text>
</comment>
<gene>
    <name evidence="1" type="ORF">HRI_000190900</name>
</gene>
<dbReference type="OrthoDB" id="1935496at2759"/>
<dbReference type="Proteomes" id="UP001165190">
    <property type="component" value="Unassembled WGS sequence"/>
</dbReference>
<organism evidence="1 2">
    <name type="scientific">Hibiscus trionum</name>
    <name type="common">Flower of an hour</name>
    <dbReference type="NCBI Taxonomy" id="183268"/>
    <lineage>
        <taxon>Eukaryota</taxon>
        <taxon>Viridiplantae</taxon>
        <taxon>Streptophyta</taxon>
        <taxon>Embryophyta</taxon>
        <taxon>Tracheophyta</taxon>
        <taxon>Spermatophyta</taxon>
        <taxon>Magnoliopsida</taxon>
        <taxon>eudicotyledons</taxon>
        <taxon>Gunneridae</taxon>
        <taxon>Pentapetalae</taxon>
        <taxon>rosids</taxon>
        <taxon>malvids</taxon>
        <taxon>Malvales</taxon>
        <taxon>Malvaceae</taxon>
        <taxon>Malvoideae</taxon>
        <taxon>Hibiscus</taxon>
    </lineage>
</organism>
<dbReference type="AlphaFoldDB" id="A0A9W7GW92"/>
<accession>A0A9W7GW92</accession>
<reference evidence="1" key="1">
    <citation type="submission" date="2023-05" db="EMBL/GenBank/DDBJ databases">
        <title>Genome and transcriptome analyses reveal genes involved in the formation of fine ridges on petal epidermal cells in Hibiscus trionum.</title>
        <authorList>
            <person name="Koshimizu S."/>
            <person name="Masuda S."/>
            <person name="Ishii T."/>
            <person name="Shirasu K."/>
            <person name="Hoshino A."/>
            <person name="Arita M."/>
        </authorList>
    </citation>
    <scope>NUCLEOTIDE SEQUENCE</scope>
    <source>
        <strain evidence="1">Hamamatsu line</strain>
    </source>
</reference>
<keyword evidence="2" id="KW-1185">Reference proteome</keyword>